<sequence>MDQIKSQGVKSQPVGKDGKPLQSIESYQAHWAQLMEDTNLKIQQIREEEQRRADQQAQSSGR</sequence>
<keyword evidence="3" id="KW-1185">Reference proteome</keyword>
<evidence type="ECO:0000313" key="2">
    <source>
        <dbReference type="EMBL" id="KAJ5526124.1"/>
    </source>
</evidence>
<comment type="caution">
    <text evidence="2">The sequence shown here is derived from an EMBL/GenBank/DDBJ whole genome shotgun (WGS) entry which is preliminary data.</text>
</comment>
<dbReference type="EMBL" id="JAQIZZ010000008">
    <property type="protein sequence ID" value="KAJ5526124.1"/>
    <property type="molecule type" value="Genomic_DNA"/>
</dbReference>
<evidence type="ECO:0000256" key="1">
    <source>
        <dbReference type="SAM" id="MobiDB-lite"/>
    </source>
</evidence>
<protein>
    <submittedName>
        <fullName evidence="2">Uncharacterized protein</fullName>
    </submittedName>
</protein>
<gene>
    <name evidence="2" type="ORF">N7494_012774</name>
</gene>
<proteinExistence type="predicted"/>
<dbReference type="Proteomes" id="UP001220324">
    <property type="component" value="Unassembled WGS sequence"/>
</dbReference>
<feature type="compositionally biased region" description="Basic and acidic residues" evidence="1">
    <location>
        <begin position="44"/>
        <end position="54"/>
    </location>
</feature>
<organism evidence="2 3">
    <name type="scientific">Penicillium frequentans</name>
    <dbReference type="NCBI Taxonomy" id="3151616"/>
    <lineage>
        <taxon>Eukaryota</taxon>
        <taxon>Fungi</taxon>
        <taxon>Dikarya</taxon>
        <taxon>Ascomycota</taxon>
        <taxon>Pezizomycotina</taxon>
        <taxon>Eurotiomycetes</taxon>
        <taxon>Eurotiomycetidae</taxon>
        <taxon>Eurotiales</taxon>
        <taxon>Aspergillaceae</taxon>
        <taxon>Penicillium</taxon>
    </lineage>
</organism>
<accession>A0AAD6CPW9</accession>
<name>A0AAD6CPW9_9EURO</name>
<feature type="region of interest" description="Disordered" evidence="1">
    <location>
        <begin position="1"/>
        <end position="23"/>
    </location>
</feature>
<dbReference type="AlphaFoldDB" id="A0AAD6CPW9"/>
<feature type="compositionally biased region" description="Polar residues" evidence="1">
    <location>
        <begin position="1"/>
        <end position="10"/>
    </location>
</feature>
<evidence type="ECO:0000313" key="3">
    <source>
        <dbReference type="Proteomes" id="UP001220324"/>
    </source>
</evidence>
<reference evidence="2 3" key="1">
    <citation type="journal article" date="2023" name="IMA Fungus">
        <title>Comparative genomic study of the Penicillium genus elucidates a diverse pangenome and 15 lateral gene transfer events.</title>
        <authorList>
            <person name="Petersen C."/>
            <person name="Sorensen T."/>
            <person name="Nielsen M.R."/>
            <person name="Sondergaard T.E."/>
            <person name="Sorensen J.L."/>
            <person name="Fitzpatrick D.A."/>
            <person name="Frisvad J.C."/>
            <person name="Nielsen K.L."/>
        </authorList>
    </citation>
    <scope>NUCLEOTIDE SEQUENCE [LARGE SCALE GENOMIC DNA]</scope>
    <source>
        <strain evidence="2 3">IBT 35679</strain>
    </source>
</reference>
<feature type="region of interest" description="Disordered" evidence="1">
    <location>
        <begin position="42"/>
        <end position="62"/>
    </location>
</feature>